<evidence type="ECO:0000256" key="7">
    <source>
        <dbReference type="SAM" id="SignalP"/>
    </source>
</evidence>
<dbReference type="GO" id="GO:0016020">
    <property type="term" value="C:membrane"/>
    <property type="evidence" value="ECO:0007669"/>
    <property type="project" value="TreeGrafter"/>
</dbReference>
<dbReference type="Proteomes" id="UP000282388">
    <property type="component" value="Unassembled WGS sequence"/>
</dbReference>
<evidence type="ECO:0000256" key="2">
    <source>
        <dbReference type="ARBA" id="ARBA00022723"/>
    </source>
</evidence>
<comment type="similarity">
    <text evidence="6">Belongs to the peptidase M48 family.</text>
</comment>
<dbReference type="GO" id="GO:0051603">
    <property type="term" value="P:proteolysis involved in protein catabolic process"/>
    <property type="evidence" value="ECO:0007669"/>
    <property type="project" value="TreeGrafter"/>
</dbReference>
<name>A0A3A8EQD5_9GAMM</name>
<feature type="signal peptide" evidence="7">
    <location>
        <begin position="1"/>
        <end position="23"/>
    </location>
</feature>
<organism evidence="9 10">
    <name type="scientific">Acinetobacter tianfuensis</name>
    <dbReference type="NCBI Taxonomy" id="2419603"/>
    <lineage>
        <taxon>Bacteria</taxon>
        <taxon>Pseudomonadati</taxon>
        <taxon>Pseudomonadota</taxon>
        <taxon>Gammaproteobacteria</taxon>
        <taxon>Moraxellales</taxon>
        <taxon>Moraxellaceae</taxon>
        <taxon>Acinetobacter</taxon>
    </lineage>
</organism>
<dbReference type="RefSeq" id="WP_120402630.1">
    <property type="nucleotide sequence ID" value="NZ_RAXV01000018.1"/>
</dbReference>
<evidence type="ECO:0000256" key="1">
    <source>
        <dbReference type="ARBA" id="ARBA00022670"/>
    </source>
</evidence>
<accession>A0A3A8EQD5</accession>
<keyword evidence="4 6" id="KW-0862">Zinc</keyword>
<dbReference type="InterPro" id="IPR051156">
    <property type="entry name" value="Mito/Outer_Membr_Metalloprot"/>
</dbReference>
<dbReference type="GO" id="GO:0046872">
    <property type="term" value="F:metal ion binding"/>
    <property type="evidence" value="ECO:0007669"/>
    <property type="project" value="UniProtKB-KW"/>
</dbReference>
<comment type="caution">
    <text evidence="9">The sequence shown here is derived from an EMBL/GenBank/DDBJ whole genome shotgun (WGS) entry which is preliminary data.</text>
</comment>
<dbReference type="CDD" id="cd07331">
    <property type="entry name" value="M48C_Oma1_like"/>
    <property type="match status" value="1"/>
</dbReference>
<feature type="chain" id="PRO_5017278054" evidence="7">
    <location>
        <begin position="24"/>
        <end position="258"/>
    </location>
</feature>
<dbReference type="EMBL" id="RAXV01000018">
    <property type="protein sequence ID" value="RKG31091.1"/>
    <property type="molecule type" value="Genomic_DNA"/>
</dbReference>
<evidence type="ECO:0000313" key="9">
    <source>
        <dbReference type="EMBL" id="RKG31091.1"/>
    </source>
</evidence>
<dbReference type="PANTHER" id="PTHR22726:SF1">
    <property type="entry name" value="METALLOENDOPEPTIDASE OMA1, MITOCHONDRIAL"/>
    <property type="match status" value="1"/>
</dbReference>
<dbReference type="InterPro" id="IPR001915">
    <property type="entry name" value="Peptidase_M48"/>
</dbReference>
<comment type="cofactor">
    <cofactor evidence="6">
        <name>Zn(2+)</name>
        <dbReference type="ChEBI" id="CHEBI:29105"/>
    </cofactor>
    <text evidence="6">Binds 1 zinc ion per subunit.</text>
</comment>
<dbReference type="GO" id="GO:0004222">
    <property type="term" value="F:metalloendopeptidase activity"/>
    <property type="evidence" value="ECO:0007669"/>
    <property type="project" value="InterPro"/>
</dbReference>
<dbReference type="Pfam" id="PF01435">
    <property type="entry name" value="Peptidase_M48"/>
    <property type="match status" value="1"/>
</dbReference>
<keyword evidence="5 6" id="KW-0482">Metalloprotease</keyword>
<reference evidence="9 10" key="1">
    <citation type="submission" date="2018-09" db="EMBL/GenBank/DDBJ databases">
        <title>The draft genome of Acinetobacter spp. strains.</title>
        <authorList>
            <person name="Qin J."/>
            <person name="Feng Y."/>
            <person name="Zong Z."/>
        </authorList>
    </citation>
    <scope>NUCLEOTIDE SEQUENCE [LARGE SCALE GENOMIC DNA]</scope>
    <source>
        <strain evidence="9 10">WCHAc060012</strain>
    </source>
</reference>
<evidence type="ECO:0000256" key="6">
    <source>
        <dbReference type="RuleBase" id="RU003983"/>
    </source>
</evidence>
<protein>
    <submittedName>
        <fullName evidence="9">M48 family peptidase</fullName>
    </submittedName>
</protein>
<evidence type="ECO:0000256" key="3">
    <source>
        <dbReference type="ARBA" id="ARBA00022801"/>
    </source>
</evidence>
<keyword evidence="7" id="KW-0732">Signal</keyword>
<feature type="domain" description="Peptidase M48" evidence="8">
    <location>
        <begin position="72"/>
        <end position="245"/>
    </location>
</feature>
<dbReference type="PROSITE" id="PS51257">
    <property type="entry name" value="PROKAR_LIPOPROTEIN"/>
    <property type="match status" value="1"/>
</dbReference>
<keyword evidence="2" id="KW-0479">Metal-binding</keyword>
<keyword evidence="10" id="KW-1185">Reference proteome</keyword>
<gene>
    <name evidence="9" type="ORF">D7V32_09405</name>
</gene>
<evidence type="ECO:0000256" key="5">
    <source>
        <dbReference type="ARBA" id="ARBA00023049"/>
    </source>
</evidence>
<dbReference type="PANTHER" id="PTHR22726">
    <property type="entry name" value="METALLOENDOPEPTIDASE OMA1"/>
    <property type="match status" value="1"/>
</dbReference>
<evidence type="ECO:0000259" key="8">
    <source>
        <dbReference type="Pfam" id="PF01435"/>
    </source>
</evidence>
<keyword evidence="3 6" id="KW-0378">Hydrolase</keyword>
<evidence type="ECO:0000313" key="10">
    <source>
        <dbReference type="Proteomes" id="UP000282388"/>
    </source>
</evidence>
<dbReference type="AlphaFoldDB" id="A0A3A8EQD5"/>
<dbReference type="Gene3D" id="3.30.2010.10">
    <property type="entry name" value="Metalloproteases ('zincins'), catalytic domain"/>
    <property type="match status" value="1"/>
</dbReference>
<keyword evidence="1 6" id="KW-0645">Protease</keyword>
<proteinExistence type="inferred from homology"/>
<evidence type="ECO:0000256" key="4">
    <source>
        <dbReference type="ARBA" id="ARBA00022833"/>
    </source>
</evidence>
<sequence>MNKNILLGLCAASAMTLSGCTTIADIAGADTATLNATATQGFNKTVQEANSNKTLDTSSTTYKRVYAVFNKLKPYADQMNQTSSRFDWQLAVLKSDQVNAYVAPGGKVVFYTGIVNKLNLTDAEIAAIMGHEMVHALEEHSKQKIGAQALTDIALGVGLSAAGVGQMGTAAAQLGSQIGVGLPYSRSLESRADQGGLMLMARAGYNPQAAITLWEKMGKMSGSGNGATFLSTHPSNTQRIEAMRKNLPAAQQIYNQRR</sequence>
<dbReference type="OrthoDB" id="9810445at2"/>